<protein>
    <recommendedName>
        <fullName evidence="7">SAC domain-containing protein</fullName>
    </recommendedName>
</protein>
<evidence type="ECO:0000313" key="9">
    <source>
        <dbReference type="Proteomes" id="UP000315295"/>
    </source>
</evidence>
<accession>A0A540LST1</accession>
<feature type="domain" description="SAC" evidence="7">
    <location>
        <begin position="1"/>
        <end position="104"/>
    </location>
</feature>
<evidence type="ECO:0000256" key="6">
    <source>
        <dbReference type="ARBA" id="ARBA00023464"/>
    </source>
</evidence>
<evidence type="ECO:0000256" key="3">
    <source>
        <dbReference type="ARBA" id="ARBA00022801"/>
    </source>
</evidence>
<dbReference type="GO" id="GO:0005774">
    <property type="term" value="C:vacuolar membrane"/>
    <property type="evidence" value="ECO:0007669"/>
    <property type="project" value="UniProtKB-SubCell"/>
</dbReference>
<name>A0A540LST1_MALBA</name>
<proteinExistence type="predicted"/>
<comment type="caution">
    <text evidence="8">The sequence shown here is derived from an EMBL/GenBank/DDBJ whole genome shotgun (WGS) entry which is preliminary data.</text>
</comment>
<dbReference type="GO" id="GO:0046856">
    <property type="term" value="P:phosphatidylinositol dephosphorylation"/>
    <property type="evidence" value="ECO:0007669"/>
    <property type="project" value="InterPro"/>
</dbReference>
<gene>
    <name evidence="8" type="ORF">C1H46_024870</name>
</gene>
<comment type="subcellular location">
    <subcellularLocation>
        <location evidence="1">Vacuole membrane</location>
        <topology evidence="1">Peripheral membrane protein</topology>
    </subcellularLocation>
</comment>
<sequence length="175" mass="19925">MSDQAINLCYLKRGVNDRGRVANDVETEQIILDEEGGSCKGKMSTVVQMRGSIPLFWSQEASRFGPKPDILLQRYDPTYQATKLHFEDLAMRYGNRVIVLNLIKNLLRREPLKLVYGSQSHRTFVYINDAIEAVMLMIVRNLARANGHIFNVGNPHNEVTVRQLGEMMTEVKSSL</sequence>
<dbReference type="PANTHER" id="PTHR45738:SF5">
    <property type="entry name" value="POLYPHOSPHOINOSITIDE PHOSPHATASE"/>
    <property type="match status" value="1"/>
</dbReference>
<evidence type="ECO:0000256" key="5">
    <source>
        <dbReference type="ARBA" id="ARBA00023337"/>
    </source>
</evidence>
<dbReference type="Pfam" id="PF02383">
    <property type="entry name" value="Syja_N"/>
    <property type="match status" value="1"/>
</dbReference>
<dbReference type="Gene3D" id="3.40.50.720">
    <property type="entry name" value="NAD(P)-binding Rossmann-like Domain"/>
    <property type="match status" value="1"/>
</dbReference>
<dbReference type="SUPFAM" id="SSF51735">
    <property type="entry name" value="NAD(P)-binding Rossmann-fold domains"/>
    <property type="match status" value="1"/>
</dbReference>
<evidence type="ECO:0000259" key="7">
    <source>
        <dbReference type="PROSITE" id="PS50275"/>
    </source>
</evidence>
<dbReference type="PANTHER" id="PTHR45738">
    <property type="entry name" value="POLYPHOSPHOINOSITIDE PHOSPHATASE"/>
    <property type="match status" value="1"/>
</dbReference>
<dbReference type="InterPro" id="IPR002013">
    <property type="entry name" value="SAC_dom"/>
</dbReference>
<dbReference type="InterPro" id="IPR043573">
    <property type="entry name" value="Fig4-like"/>
</dbReference>
<evidence type="ECO:0000313" key="8">
    <source>
        <dbReference type="EMBL" id="TQD89573.1"/>
    </source>
</evidence>
<evidence type="ECO:0000256" key="1">
    <source>
        <dbReference type="ARBA" id="ARBA00004148"/>
    </source>
</evidence>
<evidence type="ECO:0000256" key="4">
    <source>
        <dbReference type="ARBA" id="ARBA00023136"/>
    </source>
</evidence>
<keyword evidence="4" id="KW-0472">Membrane</keyword>
<comment type="subunit">
    <text evidence="6">Component of the PI(3,5)P2 regulatory complex at least composed of ATG18, SAC/FIG4, FAB1 and VAC14.</text>
</comment>
<keyword evidence="9" id="KW-1185">Reference proteome</keyword>
<dbReference type="PROSITE" id="PS50275">
    <property type="entry name" value="SAC"/>
    <property type="match status" value="1"/>
</dbReference>
<keyword evidence="3" id="KW-0378">Hydrolase</keyword>
<organism evidence="8 9">
    <name type="scientific">Malus baccata</name>
    <name type="common">Siberian crab apple</name>
    <name type="synonym">Pyrus baccata</name>
    <dbReference type="NCBI Taxonomy" id="106549"/>
    <lineage>
        <taxon>Eukaryota</taxon>
        <taxon>Viridiplantae</taxon>
        <taxon>Streptophyta</taxon>
        <taxon>Embryophyta</taxon>
        <taxon>Tracheophyta</taxon>
        <taxon>Spermatophyta</taxon>
        <taxon>Magnoliopsida</taxon>
        <taxon>eudicotyledons</taxon>
        <taxon>Gunneridae</taxon>
        <taxon>Pentapetalae</taxon>
        <taxon>rosids</taxon>
        <taxon>fabids</taxon>
        <taxon>Rosales</taxon>
        <taxon>Rosaceae</taxon>
        <taxon>Amygdaloideae</taxon>
        <taxon>Maleae</taxon>
        <taxon>Malus</taxon>
    </lineage>
</organism>
<evidence type="ECO:0000256" key="2">
    <source>
        <dbReference type="ARBA" id="ARBA00022554"/>
    </source>
</evidence>
<reference evidence="8 9" key="1">
    <citation type="journal article" date="2019" name="G3 (Bethesda)">
        <title>Sequencing of a Wild Apple (Malus baccata) Genome Unravels the Differences Between Cultivated and Wild Apple Species Regarding Disease Resistance and Cold Tolerance.</title>
        <authorList>
            <person name="Chen X."/>
        </authorList>
    </citation>
    <scope>NUCLEOTIDE SEQUENCE [LARGE SCALE GENOMIC DNA]</scope>
    <source>
        <strain evidence="9">cv. Shandingzi</strain>
        <tissue evidence="8">Leaves</tissue>
    </source>
</reference>
<dbReference type="EMBL" id="VIEB01000474">
    <property type="protein sequence ID" value="TQD89573.1"/>
    <property type="molecule type" value="Genomic_DNA"/>
</dbReference>
<dbReference type="Proteomes" id="UP000315295">
    <property type="component" value="Unassembled WGS sequence"/>
</dbReference>
<dbReference type="InterPro" id="IPR036291">
    <property type="entry name" value="NAD(P)-bd_dom_sf"/>
</dbReference>
<dbReference type="STRING" id="106549.A0A540LST1"/>
<keyword evidence="2" id="KW-0926">Vacuole</keyword>
<dbReference type="AlphaFoldDB" id="A0A540LST1"/>
<dbReference type="GO" id="GO:0043813">
    <property type="term" value="F:phosphatidylinositol-3,5-bisphosphate 5-phosphatase activity"/>
    <property type="evidence" value="ECO:0007669"/>
    <property type="project" value="InterPro"/>
</dbReference>
<comment type="catalytic activity">
    <reaction evidence="5">
        <text>a 1,2-diacyl-sn-glycero-3-phospho-(1D-myo-inositol-3,5-bisphosphate) + H2O = a 1,2-diacyl-sn-glycero-3-phospho-(1D-myo-inositol-3-phosphate) + phosphate</text>
        <dbReference type="Rhea" id="RHEA:32955"/>
        <dbReference type="ChEBI" id="CHEBI:15377"/>
        <dbReference type="ChEBI" id="CHEBI:43474"/>
        <dbReference type="ChEBI" id="CHEBI:57923"/>
        <dbReference type="ChEBI" id="CHEBI:58088"/>
    </reaction>
</comment>